<feature type="region of interest" description="Disordered" evidence="1">
    <location>
        <begin position="21"/>
        <end position="88"/>
    </location>
</feature>
<dbReference type="EMBL" id="KB870808">
    <property type="protein sequence ID" value="EOA29186.1"/>
    <property type="molecule type" value="Genomic_DNA"/>
</dbReference>
<dbReference type="AlphaFoldDB" id="R0G1P8"/>
<evidence type="ECO:0000256" key="1">
    <source>
        <dbReference type="SAM" id="MobiDB-lite"/>
    </source>
</evidence>
<dbReference type="Proteomes" id="UP000029121">
    <property type="component" value="Unassembled WGS sequence"/>
</dbReference>
<feature type="compositionally biased region" description="Low complexity" evidence="1">
    <location>
        <begin position="34"/>
        <end position="55"/>
    </location>
</feature>
<sequence length="88" mass="9595">MDRFESESEEEIKRSRRIFFDVPRRKRSRRTTPKYKAPPSSPTASTLAPAPALASVATRLNGLRQDETGMSGSSTGSCSSTGSNSMLI</sequence>
<keyword evidence="3" id="KW-1185">Reference proteome</keyword>
<gene>
    <name evidence="2" type="ORF">CARUB_v10025458mg</name>
</gene>
<feature type="compositionally biased region" description="Basic residues" evidence="1">
    <location>
        <begin position="24"/>
        <end position="33"/>
    </location>
</feature>
<feature type="compositionally biased region" description="Low complexity" evidence="1">
    <location>
        <begin position="68"/>
        <end position="88"/>
    </location>
</feature>
<organism evidence="2 3">
    <name type="scientific">Capsella rubella</name>
    <dbReference type="NCBI Taxonomy" id="81985"/>
    <lineage>
        <taxon>Eukaryota</taxon>
        <taxon>Viridiplantae</taxon>
        <taxon>Streptophyta</taxon>
        <taxon>Embryophyta</taxon>
        <taxon>Tracheophyta</taxon>
        <taxon>Spermatophyta</taxon>
        <taxon>Magnoliopsida</taxon>
        <taxon>eudicotyledons</taxon>
        <taxon>Gunneridae</taxon>
        <taxon>Pentapetalae</taxon>
        <taxon>rosids</taxon>
        <taxon>malvids</taxon>
        <taxon>Brassicales</taxon>
        <taxon>Brassicaceae</taxon>
        <taxon>Camelineae</taxon>
        <taxon>Capsella</taxon>
    </lineage>
</organism>
<accession>R0G1P8</accession>
<reference evidence="3" key="1">
    <citation type="journal article" date="2013" name="Nat. Genet.">
        <title>The Capsella rubella genome and the genomic consequences of rapid mating system evolution.</title>
        <authorList>
            <person name="Slotte T."/>
            <person name="Hazzouri K.M."/>
            <person name="Agren J.A."/>
            <person name="Koenig D."/>
            <person name="Maumus F."/>
            <person name="Guo Y.L."/>
            <person name="Steige K."/>
            <person name="Platts A.E."/>
            <person name="Escobar J.S."/>
            <person name="Newman L.K."/>
            <person name="Wang W."/>
            <person name="Mandakova T."/>
            <person name="Vello E."/>
            <person name="Smith L.M."/>
            <person name="Henz S.R."/>
            <person name="Steffen J."/>
            <person name="Takuno S."/>
            <person name="Brandvain Y."/>
            <person name="Coop G."/>
            <person name="Andolfatto P."/>
            <person name="Hu T.T."/>
            <person name="Blanchette M."/>
            <person name="Clark R.M."/>
            <person name="Quesneville H."/>
            <person name="Nordborg M."/>
            <person name="Gaut B.S."/>
            <person name="Lysak M.A."/>
            <person name="Jenkins J."/>
            <person name="Grimwood J."/>
            <person name="Chapman J."/>
            <person name="Prochnik S."/>
            <person name="Shu S."/>
            <person name="Rokhsar D."/>
            <person name="Schmutz J."/>
            <person name="Weigel D."/>
            <person name="Wright S.I."/>
        </authorList>
    </citation>
    <scope>NUCLEOTIDE SEQUENCE [LARGE SCALE GENOMIC DNA]</scope>
    <source>
        <strain evidence="3">cv. Monte Gargano</strain>
    </source>
</reference>
<evidence type="ECO:0000313" key="2">
    <source>
        <dbReference type="EMBL" id="EOA29186.1"/>
    </source>
</evidence>
<protein>
    <submittedName>
        <fullName evidence="2">Uncharacterized protein</fullName>
    </submittedName>
</protein>
<name>R0G1P8_9BRAS</name>
<evidence type="ECO:0000313" key="3">
    <source>
        <dbReference type="Proteomes" id="UP000029121"/>
    </source>
</evidence>
<proteinExistence type="predicted"/>